<dbReference type="OrthoDB" id="9810561at2"/>
<dbReference type="HAMAP" id="MF_00236">
    <property type="entry name" value="TatA_E"/>
    <property type="match status" value="1"/>
</dbReference>
<dbReference type="Proteomes" id="UP000427769">
    <property type="component" value="Chromosome"/>
</dbReference>
<evidence type="ECO:0000256" key="2">
    <source>
        <dbReference type="ARBA" id="ARBA00022448"/>
    </source>
</evidence>
<dbReference type="GO" id="GO:0033281">
    <property type="term" value="C:TAT protein transport complex"/>
    <property type="evidence" value="ECO:0007669"/>
    <property type="project" value="UniProtKB-UniRule"/>
</dbReference>
<dbReference type="RefSeq" id="WP_155305538.1">
    <property type="nucleotide sequence ID" value="NZ_AP021875.1"/>
</dbReference>
<keyword evidence="8 10" id="KW-0472">Membrane</keyword>
<dbReference type="Gene3D" id="1.20.5.3310">
    <property type="match status" value="1"/>
</dbReference>
<evidence type="ECO:0000256" key="5">
    <source>
        <dbReference type="ARBA" id="ARBA00022927"/>
    </source>
</evidence>
<evidence type="ECO:0000256" key="9">
    <source>
        <dbReference type="ARBA" id="ARBA00025340"/>
    </source>
</evidence>
<dbReference type="InterPro" id="IPR018448">
    <property type="entry name" value="TatB"/>
</dbReference>
<dbReference type="GO" id="GO:0008320">
    <property type="term" value="F:protein transmembrane transporter activity"/>
    <property type="evidence" value="ECO:0007669"/>
    <property type="project" value="UniProtKB-UniRule"/>
</dbReference>
<evidence type="ECO:0000313" key="14">
    <source>
        <dbReference type="Proteomes" id="UP000427769"/>
    </source>
</evidence>
<evidence type="ECO:0000256" key="11">
    <source>
        <dbReference type="HAMAP-Rule" id="MF_00237"/>
    </source>
</evidence>
<comment type="similarity">
    <text evidence="10">Belongs to the TatA/E family.</text>
</comment>
<feature type="compositionally biased region" description="Low complexity" evidence="12">
    <location>
        <begin position="121"/>
        <end position="131"/>
    </location>
</feature>
<comment type="subcellular location">
    <subcellularLocation>
        <location evidence="10">Cell membrane</location>
        <topology evidence="10">Single-pass membrane protein</topology>
    </subcellularLocation>
    <subcellularLocation>
        <location evidence="1">Membrane</location>
        <topology evidence="1">Single-pass membrane protein</topology>
    </subcellularLocation>
</comment>
<evidence type="ECO:0000256" key="6">
    <source>
        <dbReference type="ARBA" id="ARBA00022989"/>
    </source>
</evidence>
<dbReference type="NCBIfam" id="NF011430">
    <property type="entry name" value="PRK14861.1"/>
    <property type="match status" value="1"/>
</dbReference>
<evidence type="ECO:0000256" key="10">
    <source>
        <dbReference type="HAMAP-Rule" id="MF_00236"/>
    </source>
</evidence>
<evidence type="ECO:0000256" key="8">
    <source>
        <dbReference type="ARBA" id="ARBA00023136"/>
    </source>
</evidence>
<keyword evidence="7 10" id="KW-0811">Translocation</keyword>
<keyword evidence="14" id="KW-1185">Reference proteome</keyword>
<accession>A0A5K7Z7K5</accession>
<reference evidence="13 14" key="1">
    <citation type="submission" date="2019-11" db="EMBL/GenBank/DDBJ databases">
        <title>Comparative genomics of hydrocarbon-degrading Desulfosarcina strains.</title>
        <authorList>
            <person name="Watanabe M."/>
            <person name="Kojima H."/>
            <person name="Fukui M."/>
        </authorList>
    </citation>
    <scope>NUCLEOTIDE SEQUENCE [LARGE SCALE GENOMIC DNA]</scope>
    <source>
        <strain evidence="13 14">PP31</strain>
    </source>
</reference>
<dbReference type="PANTHER" id="PTHR33162:SF1">
    <property type="entry name" value="SEC-INDEPENDENT PROTEIN TRANSLOCASE PROTEIN TATA, CHLOROPLASTIC"/>
    <property type="match status" value="1"/>
</dbReference>
<comment type="similarity">
    <text evidence="11">Belongs to the TatB family.</text>
</comment>
<evidence type="ECO:0000256" key="1">
    <source>
        <dbReference type="ARBA" id="ARBA00004167"/>
    </source>
</evidence>
<comment type="function">
    <text evidence="10">Part of the twin-arginine translocation (Tat) system that transports large folded proteins containing a characteristic twin-arginine motif in their signal peptide across membranes. TatA could form the protein-conducting channel of the Tat system.</text>
</comment>
<dbReference type="PANTHER" id="PTHR33162">
    <property type="entry name" value="SEC-INDEPENDENT PROTEIN TRANSLOCASE PROTEIN TATA, CHLOROPLASTIC"/>
    <property type="match status" value="1"/>
</dbReference>
<comment type="subunit">
    <text evidence="10">Forms a complex with TatC.</text>
</comment>
<dbReference type="InterPro" id="IPR003369">
    <property type="entry name" value="TatA/B/E"/>
</dbReference>
<dbReference type="NCBIfam" id="TIGR01411">
    <property type="entry name" value="tatAE"/>
    <property type="match status" value="1"/>
</dbReference>
<keyword evidence="2 10" id="KW-0813">Transport</keyword>
<sequence>MFGIGMPEMILILAVALIVIGPKKLPDLARSLGKAMGEFKKATSDLKESMQIDTELKEVKSAFNDIGKTAPAEDAGDKEASENEKLADEAEMKMAEEDDAAKSGDSMEQLKAAFDRRSQDQADPVDAAPVDNEPTETDSEPESKTGKE</sequence>
<dbReference type="KEGG" id="dwd:DSCW_41470"/>
<proteinExistence type="inferred from homology"/>
<gene>
    <name evidence="10" type="primary">tatA</name>
    <name evidence="13" type="ORF">DSCW_41470</name>
</gene>
<keyword evidence="4 10" id="KW-0812">Transmembrane</keyword>
<evidence type="ECO:0000256" key="7">
    <source>
        <dbReference type="ARBA" id="ARBA00023010"/>
    </source>
</evidence>
<organism evidence="13 14">
    <name type="scientific">Desulfosarcina widdelii</name>
    <dbReference type="NCBI Taxonomy" id="947919"/>
    <lineage>
        <taxon>Bacteria</taxon>
        <taxon>Pseudomonadati</taxon>
        <taxon>Thermodesulfobacteriota</taxon>
        <taxon>Desulfobacteria</taxon>
        <taxon>Desulfobacterales</taxon>
        <taxon>Desulfosarcinaceae</taxon>
        <taxon>Desulfosarcina</taxon>
    </lineage>
</organism>
<keyword evidence="5 10" id="KW-0653">Protein transport</keyword>
<dbReference type="HAMAP" id="MF_00237">
    <property type="entry name" value="TatB"/>
    <property type="match status" value="1"/>
</dbReference>
<evidence type="ECO:0000256" key="3">
    <source>
        <dbReference type="ARBA" id="ARBA00022475"/>
    </source>
</evidence>
<evidence type="ECO:0000256" key="4">
    <source>
        <dbReference type="ARBA" id="ARBA00022692"/>
    </source>
</evidence>
<dbReference type="PRINTS" id="PR01506">
    <property type="entry name" value="TATBPROTEIN"/>
</dbReference>
<dbReference type="GO" id="GO:0043953">
    <property type="term" value="P:protein transport by the Tat complex"/>
    <property type="evidence" value="ECO:0007669"/>
    <property type="project" value="UniProtKB-UniRule"/>
</dbReference>
<keyword evidence="6 10" id="KW-1133">Transmembrane helix</keyword>
<dbReference type="NCBIfam" id="TIGR01410">
    <property type="entry name" value="tatB"/>
    <property type="match status" value="1"/>
</dbReference>
<keyword evidence="3 10" id="KW-1003">Cell membrane</keyword>
<evidence type="ECO:0000313" key="13">
    <source>
        <dbReference type="EMBL" id="BBO76730.1"/>
    </source>
</evidence>
<dbReference type="GO" id="GO:0006886">
    <property type="term" value="P:intracellular protein transport"/>
    <property type="evidence" value="ECO:0007669"/>
    <property type="project" value="UniProtKB-ARBA"/>
</dbReference>
<feature type="region of interest" description="Disordered" evidence="12">
    <location>
        <begin position="65"/>
        <end position="148"/>
    </location>
</feature>
<dbReference type="AlphaFoldDB" id="A0A5K7Z7K5"/>
<evidence type="ECO:0000256" key="12">
    <source>
        <dbReference type="SAM" id="MobiDB-lite"/>
    </source>
</evidence>
<comment type="function">
    <text evidence="9">Part of the twin-arginine translocation (Tat) system that transports large folded proteins containing a characteristic twin-arginine motif in their signal peptide across the thylakoid membrane. Involved in delta pH-dependent protein transport required for chloroplast development, especially thylakoid membrane formation. TATC and TATB mediate precursor recognition, whereas TATA facilitates translocation.</text>
</comment>
<feature type="compositionally biased region" description="Basic and acidic residues" evidence="12">
    <location>
        <begin position="75"/>
        <end position="95"/>
    </location>
</feature>
<name>A0A5K7Z7K5_9BACT</name>
<dbReference type="Pfam" id="PF02416">
    <property type="entry name" value="TatA_B_E"/>
    <property type="match status" value="1"/>
</dbReference>
<dbReference type="EMBL" id="AP021875">
    <property type="protein sequence ID" value="BBO76730.1"/>
    <property type="molecule type" value="Genomic_DNA"/>
</dbReference>
<protein>
    <recommendedName>
        <fullName evidence="10 11">Multifunctional fusion protein</fullName>
    </recommendedName>
    <domain>
        <recommendedName>
            <fullName evidence="10">Sec-independent protein translocase protein TatA</fullName>
        </recommendedName>
    </domain>
    <domain>
        <recommendedName>
            <fullName evidence="11">Sec-independent protein translocase protein TatB homolog</fullName>
        </recommendedName>
    </domain>
</protein>
<dbReference type="InterPro" id="IPR006312">
    <property type="entry name" value="TatA/E"/>
</dbReference>